<dbReference type="EMBL" id="JBHSKJ010000017">
    <property type="protein sequence ID" value="MFC5148240.1"/>
    <property type="molecule type" value="Genomic_DNA"/>
</dbReference>
<protein>
    <submittedName>
        <fullName evidence="2">Uncharacterized protein</fullName>
    </submittedName>
</protein>
<name>A0ABW0A3E4_9ACTN</name>
<comment type="caution">
    <text evidence="2">The sequence shown here is derived from an EMBL/GenBank/DDBJ whole genome shotgun (WGS) entry which is preliminary data.</text>
</comment>
<evidence type="ECO:0000313" key="2">
    <source>
        <dbReference type="EMBL" id="MFC5148240.1"/>
    </source>
</evidence>
<dbReference type="Proteomes" id="UP001596222">
    <property type="component" value="Unassembled WGS sequence"/>
</dbReference>
<reference evidence="3" key="1">
    <citation type="journal article" date="2019" name="Int. J. Syst. Evol. Microbiol.">
        <title>The Global Catalogue of Microorganisms (GCM) 10K type strain sequencing project: providing services to taxonomists for standard genome sequencing and annotation.</title>
        <authorList>
            <consortium name="The Broad Institute Genomics Platform"/>
            <consortium name="The Broad Institute Genome Sequencing Center for Infectious Disease"/>
            <person name="Wu L."/>
            <person name="Ma J."/>
        </authorList>
    </citation>
    <scope>NUCLEOTIDE SEQUENCE [LARGE SCALE GENOMIC DNA]</scope>
    <source>
        <strain evidence="3">CGMCC 4.1641</strain>
    </source>
</reference>
<sequence length="317" mass="32897">MTRRTRWAPVGLLLGTAWLAGALVVPWAWQVGVVWAWAGGLPGAVGALVAGSAVMVALLFAAGLPVRDMRPGPAAPPVRRTTAGQVGWAVAVFLGGSAGVALGYLVRRSGDIGLGGDSTLFLWCGVPYALCAALSVPARAVRAAAGAVTACAAVFLVWSGYQADRSKELASLLEGSPLRREQLLLPEAPDGYEIDAGNGSISAGGFRLGYRHTGSGSGKDRMRQPFQYEVRPGSVSPCDDRTLPGPATCKDLGGGFTSVTRTLGDGSSAGGMALQRDGVTLTVTVYEPVAASELRRMLERAHPAKDGEILRALRFEP</sequence>
<dbReference type="RefSeq" id="WP_382047247.1">
    <property type="nucleotide sequence ID" value="NZ_JBHSKJ010000017.1"/>
</dbReference>
<keyword evidence="1" id="KW-0472">Membrane</keyword>
<accession>A0ABW0A3E4</accession>
<proteinExistence type="predicted"/>
<keyword evidence="1" id="KW-1133">Transmembrane helix</keyword>
<feature type="transmembrane region" description="Helical" evidence="1">
    <location>
        <begin position="86"/>
        <end position="106"/>
    </location>
</feature>
<keyword evidence="3" id="KW-1185">Reference proteome</keyword>
<feature type="transmembrane region" description="Helical" evidence="1">
    <location>
        <begin position="12"/>
        <end position="38"/>
    </location>
</feature>
<evidence type="ECO:0000313" key="3">
    <source>
        <dbReference type="Proteomes" id="UP001596222"/>
    </source>
</evidence>
<feature type="transmembrane region" description="Helical" evidence="1">
    <location>
        <begin position="118"/>
        <end position="136"/>
    </location>
</feature>
<feature type="transmembrane region" description="Helical" evidence="1">
    <location>
        <begin position="44"/>
        <end position="66"/>
    </location>
</feature>
<evidence type="ECO:0000256" key="1">
    <source>
        <dbReference type="SAM" id="Phobius"/>
    </source>
</evidence>
<organism evidence="2 3">
    <name type="scientific">Streptomyces aureoversilis</name>
    <dbReference type="NCBI Taxonomy" id="67277"/>
    <lineage>
        <taxon>Bacteria</taxon>
        <taxon>Bacillati</taxon>
        <taxon>Actinomycetota</taxon>
        <taxon>Actinomycetes</taxon>
        <taxon>Kitasatosporales</taxon>
        <taxon>Streptomycetaceae</taxon>
        <taxon>Streptomyces</taxon>
    </lineage>
</organism>
<feature type="transmembrane region" description="Helical" evidence="1">
    <location>
        <begin position="143"/>
        <end position="161"/>
    </location>
</feature>
<keyword evidence="1" id="KW-0812">Transmembrane</keyword>
<gene>
    <name evidence="2" type="ORF">ACFPP6_26575</name>
</gene>